<evidence type="ECO:0000256" key="9">
    <source>
        <dbReference type="HAMAP-Rule" id="MF_01454"/>
    </source>
</evidence>
<dbReference type="InterPro" id="IPR006074">
    <property type="entry name" value="GTP1-OBG_CS"/>
</dbReference>
<feature type="domain" description="Obg" evidence="12">
    <location>
        <begin position="1"/>
        <end position="156"/>
    </location>
</feature>
<protein>
    <recommendedName>
        <fullName evidence="9">GTPase Obg</fullName>
        <ecNumber evidence="9">3.6.5.-</ecNumber>
    </recommendedName>
    <alternativeName>
        <fullName evidence="9">GTP-binding protein Obg</fullName>
    </alternativeName>
</protein>
<evidence type="ECO:0000256" key="8">
    <source>
        <dbReference type="ARBA" id="ARBA00023134"/>
    </source>
</evidence>
<evidence type="ECO:0000313" key="13">
    <source>
        <dbReference type="EMBL" id="AHH45082.1"/>
    </source>
</evidence>
<evidence type="ECO:0000256" key="7">
    <source>
        <dbReference type="ARBA" id="ARBA00022842"/>
    </source>
</evidence>
<feature type="binding site" evidence="9">
    <location>
        <begin position="188"/>
        <end position="192"/>
    </location>
    <ligand>
        <name>GTP</name>
        <dbReference type="ChEBI" id="CHEBI:37565"/>
    </ligand>
</feature>
<evidence type="ECO:0000256" key="2">
    <source>
        <dbReference type="ARBA" id="ARBA00007699"/>
    </source>
</evidence>
<dbReference type="PROSITE" id="PS51881">
    <property type="entry name" value="OCT"/>
    <property type="match status" value="1"/>
</dbReference>
<organism evidence="13 14">
    <name type="scientific">Mesomycoplasma bovoculi M165/69</name>
    <dbReference type="NCBI Taxonomy" id="743966"/>
    <lineage>
        <taxon>Bacteria</taxon>
        <taxon>Bacillati</taxon>
        <taxon>Mycoplasmatota</taxon>
        <taxon>Mycoplasmoidales</taxon>
        <taxon>Metamycoplasmataceae</taxon>
        <taxon>Mesomycoplasma</taxon>
    </lineage>
</organism>
<dbReference type="InterPro" id="IPR036726">
    <property type="entry name" value="GTP1_OBG_dom_sf"/>
</dbReference>
<evidence type="ECO:0000259" key="12">
    <source>
        <dbReference type="PROSITE" id="PS51883"/>
    </source>
</evidence>
<feature type="binding site" evidence="9">
    <location>
        <begin position="209"/>
        <end position="212"/>
    </location>
    <ligand>
        <name>GTP</name>
        <dbReference type="ChEBI" id="CHEBI:37565"/>
    </ligand>
</feature>
<keyword evidence="7 9" id="KW-0460">Magnesium</keyword>
<feature type="binding site" evidence="9">
    <location>
        <begin position="163"/>
        <end position="170"/>
    </location>
    <ligand>
        <name>GTP</name>
        <dbReference type="ChEBI" id="CHEBI:37565"/>
    </ligand>
</feature>
<evidence type="ECO:0000259" key="10">
    <source>
        <dbReference type="PROSITE" id="PS51710"/>
    </source>
</evidence>
<dbReference type="InterPro" id="IPR031167">
    <property type="entry name" value="G_OBG"/>
</dbReference>
<dbReference type="Pfam" id="PF01926">
    <property type="entry name" value="MMR_HSR1"/>
    <property type="match status" value="1"/>
</dbReference>
<feature type="domain" description="OBG-type G" evidence="10">
    <location>
        <begin position="157"/>
        <end position="324"/>
    </location>
</feature>
<proteinExistence type="inferred from homology"/>
<dbReference type="HOGENOM" id="CLU_011747_2_1_14"/>
<dbReference type="NCBIfam" id="NF008955">
    <property type="entry name" value="PRK12297.1"/>
    <property type="match status" value="1"/>
</dbReference>
<feature type="binding site" evidence="9">
    <location>
        <position position="170"/>
    </location>
    <ligand>
        <name>Mg(2+)</name>
        <dbReference type="ChEBI" id="CHEBI:18420"/>
    </ligand>
</feature>
<dbReference type="PANTHER" id="PTHR11702:SF31">
    <property type="entry name" value="MITOCHONDRIAL RIBOSOME-ASSOCIATED GTPASE 2"/>
    <property type="match status" value="1"/>
</dbReference>
<dbReference type="PRINTS" id="PR00326">
    <property type="entry name" value="GTP1OBG"/>
</dbReference>
<dbReference type="HAMAP" id="MF_01454">
    <property type="entry name" value="GTPase_Obg"/>
    <property type="match status" value="1"/>
</dbReference>
<dbReference type="InterPro" id="IPR015349">
    <property type="entry name" value="OCT_dom"/>
</dbReference>
<dbReference type="InterPro" id="IPR045086">
    <property type="entry name" value="OBG_GTPase"/>
</dbReference>
<dbReference type="SUPFAM" id="SSF52540">
    <property type="entry name" value="P-loop containing nucleoside triphosphate hydrolases"/>
    <property type="match status" value="1"/>
</dbReference>
<dbReference type="FunFam" id="2.70.210.12:FF:000001">
    <property type="entry name" value="GTPase Obg"/>
    <property type="match status" value="1"/>
</dbReference>
<feature type="binding site" evidence="9">
    <location>
        <position position="190"/>
    </location>
    <ligand>
        <name>Mg(2+)</name>
        <dbReference type="ChEBI" id="CHEBI:18420"/>
    </ligand>
</feature>
<dbReference type="GO" id="GO:0000287">
    <property type="term" value="F:magnesium ion binding"/>
    <property type="evidence" value="ECO:0007669"/>
    <property type="project" value="InterPro"/>
</dbReference>
<sequence length="414" mass="45721">MKFIDEVNIEVQAGKGGNGAIAFRREAHVDKGGPDGGDGGRGGSIFFTGDPGSNTLLNFYSLKIIKGNDGQNGSNKNKYGASGKDIIIPVPLGTQVFDGKRLICDVTTKANYLIAKGGNGGRGNTKFKTSKNKAPKISENGDPGEKFNLNLVLKVMADVGFVGKPNAGKSTLLFKISNAVPKIGDYEFTTIVPQLGLVKADERSFVAADLPGLIQGAAQGRGLGITFLKHIERCRVIAHVIDFGSENKDPIKDFQDIKEELKKFNPRLLDLPEIVIANKKDLDLFEQNFQNFKKFFPNINIIPTSLLGDKDLSLIKNKISDLVVIKNNSSIEQIEEIYEYKLEKPFYIHKNNNVFEVTGPEIEKIIQKIPINSQDNLLRFNSKLKNIGLWDELIKQGIREGDIVKLINLEFTWT</sequence>
<evidence type="ECO:0000313" key="14">
    <source>
        <dbReference type="Proteomes" id="UP000019229"/>
    </source>
</evidence>
<dbReference type="STRING" id="743966.MYB_00355"/>
<reference evidence="13 14" key="1">
    <citation type="journal article" date="2014" name="Genome Announc.">
        <title>Complete Genome Sequence of Mycoplasma bovoculi Strain M165/69T (ATCC 29104).</title>
        <authorList>
            <person name="Calcutt M.J."/>
            <person name="Foecking M.F."/>
        </authorList>
    </citation>
    <scope>NUCLEOTIDE SEQUENCE [LARGE SCALE GENOMIC DNA]</scope>
    <source>
        <strain evidence="13">M165/69</strain>
    </source>
</reference>
<comment type="subunit">
    <text evidence="9">Monomer.</text>
</comment>
<dbReference type="Gene3D" id="2.70.210.12">
    <property type="entry name" value="GTP1/OBG domain"/>
    <property type="match status" value="1"/>
</dbReference>
<dbReference type="NCBIfam" id="NF008956">
    <property type="entry name" value="PRK12299.1"/>
    <property type="match status" value="1"/>
</dbReference>
<evidence type="ECO:0000256" key="1">
    <source>
        <dbReference type="ARBA" id="ARBA00001946"/>
    </source>
</evidence>
<dbReference type="InterPro" id="IPR027417">
    <property type="entry name" value="P-loop_NTPase"/>
</dbReference>
<evidence type="ECO:0000256" key="3">
    <source>
        <dbReference type="ARBA" id="ARBA00022490"/>
    </source>
</evidence>
<gene>
    <name evidence="13" type="primary">obgE</name>
    <name evidence="9" type="synonym">obg</name>
    <name evidence="13" type="ORF">MYB_00355</name>
</gene>
<keyword evidence="8 9" id="KW-0342">GTP-binding</keyword>
<dbReference type="GO" id="GO:0005737">
    <property type="term" value="C:cytoplasm"/>
    <property type="evidence" value="ECO:0007669"/>
    <property type="project" value="UniProtKB-SubCell"/>
</dbReference>
<dbReference type="EMBL" id="CP007154">
    <property type="protein sequence ID" value="AHH45082.1"/>
    <property type="molecule type" value="Genomic_DNA"/>
</dbReference>
<keyword evidence="14" id="KW-1185">Reference proteome</keyword>
<evidence type="ECO:0000259" key="11">
    <source>
        <dbReference type="PROSITE" id="PS51881"/>
    </source>
</evidence>
<dbReference type="SUPFAM" id="SSF82051">
    <property type="entry name" value="Obg GTP-binding protein N-terminal domain"/>
    <property type="match status" value="1"/>
</dbReference>
<dbReference type="NCBIfam" id="TIGR03595">
    <property type="entry name" value="Obg_CgtA_exten"/>
    <property type="match status" value="1"/>
</dbReference>
<dbReference type="OrthoDB" id="9807318at2"/>
<dbReference type="SUPFAM" id="SSF102741">
    <property type="entry name" value="Obg GTP-binding protein C-terminal domain"/>
    <property type="match status" value="1"/>
</dbReference>
<dbReference type="GO" id="GO:0003924">
    <property type="term" value="F:GTPase activity"/>
    <property type="evidence" value="ECO:0007669"/>
    <property type="project" value="UniProtKB-UniRule"/>
</dbReference>
<feature type="binding site" evidence="9">
    <location>
        <begin position="323"/>
        <end position="325"/>
    </location>
    <ligand>
        <name>GTP</name>
        <dbReference type="ChEBI" id="CHEBI:37565"/>
    </ligand>
</feature>
<dbReference type="KEGG" id="mbc:MYB_00355"/>
<name>W5USH0_9BACT</name>
<dbReference type="Pfam" id="PF01018">
    <property type="entry name" value="GTP1_OBG"/>
    <property type="match status" value="1"/>
</dbReference>
<dbReference type="PATRIC" id="fig|743966.3.peg.69"/>
<dbReference type="GO" id="GO:0042254">
    <property type="term" value="P:ribosome biogenesis"/>
    <property type="evidence" value="ECO:0007669"/>
    <property type="project" value="UniProtKB-UniRule"/>
</dbReference>
<dbReference type="EC" id="3.6.5.-" evidence="9"/>
<dbReference type="PROSITE" id="PS51883">
    <property type="entry name" value="OBG"/>
    <property type="match status" value="1"/>
</dbReference>
<comment type="cofactor">
    <cofactor evidence="1 9">
        <name>Mg(2+)</name>
        <dbReference type="ChEBI" id="CHEBI:18420"/>
    </cofactor>
</comment>
<comment type="function">
    <text evidence="9">An essential GTPase which binds GTP, GDP and possibly (p)ppGpp with moderate affinity, with high nucleotide exchange rates and a fairly low GTP hydrolysis rate. Plays a role in control of the cell cycle, stress response, ribosome biogenesis and in those bacteria that undergo differentiation, in morphogenesis control.</text>
</comment>
<evidence type="ECO:0000256" key="6">
    <source>
        <dbReference type="ARBA" id="ARBA00022801"/>
    </source>
</evidence>
<feature type="binding site" evidence="9">
    <location>
        <begin position="278"/>
        <end position="281"/>
    </location>
    <ligand>
        <name>GTP</name>
        <dbReference type="ChEBI" id="CHEBI:37565"/>
    </ligand>
</feature>
<dbReference type="NCBIfam" id="TIGR02729">
    <property type="entry name" value="Obg_CgtA"/>
    <property type="match status" value="1"/>
</dbReference>
<keyword evidence="5 9" id="KW-0547">Nucleotide-binding</keyword>
<comment type="subcellular location">
    <subcellularLocation>
        <location evidence="9">Cytoplasm</location>
    </subcellularLocation>
</comment>
<accession>W5USH0</accession>
<dbReference type="Proteomes" id="UP000019229">
    <property type="component" value="Chromosome"/>
</dbReference>
<dbReference type="Gene3D" id="3.30.300.350">
    <property type="entry name" value="GTP-binding protein OBG, C-terminal domain"/>
    <property type="match status" value="1"/>
</dbReference>
<dbReference type="GO" id="GO:0005525">
    <property type="term" value="F:GTP binding"/>
    <property type="evidence" value="ECO:0007669"/>
    <property type="project" value="UniProtKB-UniRule"/>
</dbReference>
<dbReference type="PROSITE" id="PS00905">
    <property type="entry name" value="GTP1_OBG"/>
    <property type="match status" value="1"/>
</dbReference>
<dbReference type="RefSeq" id="WP_022934883.1">
    <property type="nucleotide sequence ID" value="NZ_CP007154.1"/>
</dbReference>
<comment type="similarity">
    <text evidence="2 9">Belongs to the TRAFAC class OBG-HflX-like GTPase superfamily. OBG GTPase family.</text>
</comment>
<dbReference type="PANTHER" id="PTHR11702">
    <property type="entry name" value="DEVELOPMENTALLY REGULATED GTP-BINDING PROTEIN-RELATED"/>
    <property type="match status" value="1"/>
</dbReference>
<dbReference type="Gene3D" id="3.40.50.300">
    <property type="entry name" value="P-loop containing nucleotide triphosphate hydrolases"/>
    <property type="match status" value="1"/>
</dbReference>
<dbReference type="InterPro" id="IPR006169">
    <property type="entry name" value="GTP1_OBG_dom"/>
</dbReference>
<dbReference type="InterPro" id="IPR006073">
    <property type="entry name" value="GTP-bd"/>
</dbReference>
<dbReference type="Pfam" id="PF09269">
    <property type="entry name" value="DUF1967"/>
    <property type="match status" value="1"/>
</dbReference>
<evidence type="ECO:0000256" key="5">
    <source>
        <dbReference type="ARBA" id="ARBA00022741"/>
    </source>
</evidence>
<evidence type="ECO:0000256" key="4">
    <source>
        <dbReference type="ARBA" id="ARBA00022723"/>
    </source>
</evidence>
<dbReference type="AlphaFoldDB" id="W5USH0"/>
<feature type="domain" description="OCT" evidence="11">
    <location>
        <begin position="338"/>
        <end position="414"/>
    </location>
</feature>
<dbReference type="CDD" id="cd01898">
    <property type="entry name" value="Obg"/>
    <property type="match status" value="1"/>
</dbReference>
<keyword evidence="3 9" id="KW-0963">Cytoplasm</keyword>
<dbReference type="eggNOG" id="COG0536">
    <property type="taxonomic scope" value="Bacteria"/>
</dbReference>
<dbReference type="InterPro" id="IPR036346">
    <property type="entry name" value="GTP-bd_prot_GTP1/OBG_C_sf"/>
</dbReference>
<keyword evidence="4 9" id="KW-0479">Metal-binding</keyword>
<dbReference type="InterPro" id="IPR014100">
    <property type="entry name" value="GTP-bd_Obg/CgtA"/>
</dbReference>
<keyword evidence="6 9" id="KW-0378">Hydrolase</keyword>
<dbReference type="PIRSF" id="PIRSF002401">
    <property type="entry name" value="GTP_bd_Obg/CgtA"/>
    <property type="match status" value="1"/>
</dbReference>
<dbReference type="PROSITE" id="PS51710">
    <property type="entry name" value="G_OBG"/>
    <property type="match status" value="1"/>
</dbReference>